<dbReference type="KEGG" id="mcb:Mycch_4620"/>
<dbReference type="eggNOG" id="COG1807">
    <property type="taxonomic scope" value="Bacteria"/>
</dbReference>
<reference evidence="2 3" key="1">
    <citation type="submission" date="2012-06" db="EMBL/GenBank/DDBJ databases">
        <title>Complete sequence of chromosome of Mycobacterium chubuense NBB4.</title>
        <authorList>
            <consortium name="US DOE Joint Genome Institute"/>
            <person name="Lucas S."/>
            <person name="Han J."/>
            <person name="Lapidus A."/>
            <person name="Cheng J.-F."/>
            <person name="Goodwin L."/>
            <person name="Pitluck S."/>
            <person name="Peters L."/>
            <person name="Mikhailova N."/>
            <person name="Teshima H."/>
            <person name="Detter J.C."/>
            <person name="Han C."/>
            <person name="Tapia R."/>
            <person name="Land M."/>
            <person name="Hauser L."/>
            <person name="Kyrpides N."/>
            <person name="Ivanova N."/>
            <person name="Pagani I."/>
            <person name="Mattes T."/>
            <person name="Holmes A."/>
            <person name="Rutledge P."/>
            <person name="Paulsen I."/>
            <person name="Coleman N."/>
            <person name="Woyke T."/>
        </authorList>
    </citation>
    <scope>NUCLEOTIDE SEQUENCE [LARGE SCALE GENOMIC DNA]</scope>
    <source>
        <strain evidence="2 3">NBB4</strain>
    </source>
</reference>
<name>I4BPW5_MYCCN</name>
<feature type="transmembrane region" description="Helical" evidence="1">
    <location>
        <begin position="397"/>
        <end position="415"/>
    </location>
</feature>
<evidence type="ECO:0000313" key="2">
    <source>
        <dbReference type="EMBL" id="AFM19322.1"/>
    </source>
</evidence>
<dbReference type="Proteomes" id="UP000006057">
    <property type="component" value="Chromosome"/>
</dbReference>
<feature type="transmembrane region" description="Helical" evidence="1">
    <location>
        <begin position="697"/>
        <end position="719"/>
    </location>
</feature>
<evidence type="ECO:0000256" key="1">
    <source>
        <dbReference type="SAM" id="Phobius"/>
    </source>
</evidence>
<feature type="transmembrane region" description="Helical" evidence="1">
    <location>
        <begin position="427"/>
        <end position="445"/>
    </location>
</feature>
<feature type="transmembrane region" description="Helical" evidence="1">
    <location>
        <begin position="59"/>
        <end position="78"/>
    </location>
</feature>
<feature type="transmembrane region" description="Helical" evidence="1">
    <location>
        <begin position="215"/>
        <end position="233"/>
    </location>
</feature>
<sequence length="825" mass="89366">MISTVAAVQGARNATRSEAGDFTGQPTGAVWDLLIFQVVALTLQLVAVTMAWRGVNEQANILSCGGIAMTFASALWALSRPRLDRALRNTAVVCLGITTTVQWRMNDPLLFRGYDEQLHMRTLADIESSHSLFQPHPLLAVSPRYPGLEALAAFFTQLGLPVMIAATAVVLLARLALVLTLCAAVEHLTGSPRAGGLAVAVYAISPQFVFFNSQFAYQTLSLPLALAAVAFIAQARRSDDARPLLAGATTCLLAVAFTHHLTSLLTAAFLIVWAMAEPKGQVRRRVAFGAVVAVLATAFWAAVQWSLLRDYFGPMIDDVVLQLTSGMQRSPFSETSADPKPSWERGLLLYYALIVSLTVSFLVLLSSRSLVRRVRFASGRRRVATSTDDLRPWEPRIVLVMMVAMIPLLFAARALPRWGEVGDRASTFLYLPFSLLVVGVALYWFRKPLFARKDGSDARHGRRCGATRARGRILIRPLALILGTAAFLGGYLLGSGSEWARLPGGYLPGGDGRSMDAETLAAVRWARDQLPAGSRIGADRLSATLLASRARLWPVLTHTDSPEVASLYKADGWGPGQSDIVRSKHLQYLYVDRRFAGAEPRVGTYFDESPALKLTYAELTKFDRVPEIRQVYRHGPISIYDLSGLGVSIQRSGWFGQTRPSSIPTQVLIGLLYGTAFALIGRGAAGKRVTAAARSILTVAGPFLSFTFGLAVLCVSSVMLLLFRIWLGPAIFISLVLAIALVNPRCILRAVTSIATVIRWKWFVATVTLALAAAAVITLSALHASAAHRLAFEEDTILSATAAPAVEREIGCVLPYPTLRKGDVG</sequence>
<dbReference type="OrthoDB" id="30633at2"/>
<dbReference type="HOGENOM" id="CLU_343162_0_0_11"/>
<dbReference type="RefSeq" id="WP_014817790.1">
    <property type="nucleotide sequence ID" value="NC_018027.1"/>
</dbReference>
<organism evidence="2 3">
    <name type="scientific">Mycolicibacterium chubuense (strain NBB4)</name>
    <name type="common">Mycobacterium chubuense</name>
    <dbReference type="NCBI Taxonomy" id="710421"/>
    <lineage>
        <taxon>Bacteria</taxon>
        <taxon>Bacillati</taxon>
        <taxon>Actinomycetota</taxon>
        <taxon>Actinomycetes</taxon>
        <taxon>Mycobacteriales</taxon>
        <taxon>Mycobacteriaceae</taxon>
        <taxon>Mycolicibacterium</taxon>
    </lineage>
</organism>
<dbReference type="EMBL" id="CP003053">
    <property type="protein sequence ID" value="AFM19322.1"/>
    <property type="molecule type" value="Genomic_DNA"/>
</dbReference>
<feature type="transmembrane region" description="Helical" evidence="1">
    <location>
        <begin position="473"/>
        <end position="493"/>
    </location>
</feature>
<protein>
    <submittedName>
        <fullName evidence="2">Uncharacterized protein</fullName>
    </submittedName>
</protein>
<dbReference type="PATRIC" id="fig|710421.3.peg.4608"/>
<evidence type="ECO:0000313" key="3">
    <source>
        <dbReference type="Proteomes" id="UP000006057"/>
    </source>
</evidence>
<feature type="transmembrane region" description="Helical" evidence="1">
    <location>
        <begin position="348"/>
        <end position="371"/>
    </location>
</feature>
<gene>
    <name evidence="2" type="ordered locus">Mycch_4620</name>
</gene>
<feature type="transmembrane region" description="Helical" evidence="1">
    <location>
        <begin position="33"/>
        <end position="52"/>
    </location>
</feature>
<accession>I4BPW5</accession>
<feature type="transmembrane region" description="Helical" evidence="1">
    <location>
        <begin position="286"/>
        <end position="307"/>
    </location>
</feature>
<keyword evidence="1" id="KW-0472">Membrane</keyword>
<dbReference type="AlphaFoldDB" id="I4BPW5"/>
<feature type="transmembrane region" description="Helical" evidence="1">
    <location>
        <begin position="667"/>
        <end position="685"/>
    </location>
</feature>
<feature type="transmembrane region" description="Helical" evidence="1">
    <location>
        <begin position="162"/>
        <end position="185"/>
    </location>
</feature>
<feature type="transmembrane region" description="Helical" evidence="1">
    <location>
        <begin position="245"/>
        <end position="274"/>
    </location>
</feature>
<proteinExistence type="predicted"/>
<keyword evidence="3" id="KW-1185">Reference proteome</keyword>
<feature type="transmembrane region" description="Helical" evidence="1">
    <location>
        <begin position="762"/>
        <end position="782"/>
    </location>
</feature>
<keyword evidence="1" id="KW-1133">Transmembrane helix</keyword>
<dbReference type="STRING" id="710421.Mycch_4620"/>
<keyword evidence="1" id="KW-0812">Transmembrane</keyword>
<feature type="transmembrane region" description="Helical" evidence="1">
    <location>
        <begin position="725"/>
        <end position="742"/>
    </location>
</feature>